<accession>A0A921TE31</accession>
<dbReference type="Proteomes" id="UP000698242">
    <property type="component" value="Unassembled WGS sequence"/>
</dbReference>
<dbReference type="Pfam" id="PF00676">
    <property type="entry name" value="E1_dh"/>
    <property type="match status" value="1"/>
</dbReference>
<evidence type="ECO:0000259" key="6">
    <source>
        <dbReference type="Pfam" id="PF00676"/>
    </source>
</evidence>
<comment type="caution">
    <text evidence="7">The sequence shown here is derived from an EMBL/GenBank/DDBJ whole genome shotgun (WGS) entry which is preliminary data.</text>
</comment>
<sequence>MPSDTAADAPVTTEELTGFLRDMLLIRRFEEKAGQLYGMGLIGGFCHLYIGQEAVVTGLSAAARPLDRSITSYRSHGHLLACGVPPAAIMAELTGRASGLSGGKGGSMHMAAPERGFFGGHAIVGAQVPIGAGLAFADRYAGEDRVSFVYYGDGAAQQGQIAETYALAQMWNLPMVFVIENNRTASPGSPKQVELTALAAAHGIASEVVDGMDVLAVRQAGRRAAQRCRAGRGPALLEMRTHRYRGHSLADPAGQHSRDDTRRIRAERDPVEHVRRRLRDRGTGEDTLKRIDDAVREEIAEAARLARDAPEPRDDSLFDHLAMVQE</sequence>
<dbReference type="RefSeq" id="WP_159963683.1">
    <property type="nucleotide sequence ID" value="NZ_APKE01000003.1"/>
</dbReference>
<dbReference type="EMBL" id="APKE01000003">
    <property type="protein sequence ID" value="KAF0677428.1"/>
    <property type="molecule type" value="Genomic_DNA"/>
</dbReference>
<dbReference type="AlphaFoldDB" id="A0A921TE31"/>
<keyword evidence="3" id="KW-0786">Thiamine pyrophosphate</keyword>
<evidence type="ECO:0000256" key="5">
    <source>
        <dbReference type="ARBA" id="ARBA00051231"/>
    </source>
</evidence>
<comment type="catalytic activity">
    <reaction evidence="5">
        <text>N(6)-[(R)-lipoyl]-L-lysyl-[protein] + pyruvate + H(+) = N(6)-[(R)-S(8)-acetyldihydrolipoyl]-L-lysyl-[protein] + CO2</text>
        <dbReference type="Rhea" id="RHEA:19189"/>
        <dbReference type="Rhea" id="RHEA-COMP:10474"/>
        <dbReference type="Rhea" id="RHEA-COMP:10478"/>
        <dbReference type="ChEBI" id="CHEBI:15361"/>
        <dbReference type="ChEBI" id="CHEBI:15378"/>
        <dbReference type="ChEBI" id="CHEBI:16526"/>
        <dbReference type="ChEBI" id="CHEBI:83099"/>
        <dbReference type="ChEBI" id="CHEBI:83111"/>
        <dbReference type="EC" id="1.2.4.1"/>
    </reaction>
</comment>
<dbReference type="SUPFAM" id="SSF52518">
    <property type="entry name" value="Thiamin diphosphate-binding fold (THDP-binding)"/>
    <property type="match status" value="1"/>
</dbReference>
<dbReference type="CDD" id="cd02000">
    <property type="entry name" value="TPP_E1_PDC_ADC_BCADC"/>
    <property type="match status" value="1"/>
</dbReference>
<dbReference type="InterPro" id="IPR029061">
    <property type="entry name" value="THDP-binding"/>
</dbReference>
<protein>
    <submittedName>
        <fullName evidence="7">Pyruvate dehydrogenase E1 component subunit alpha</fullName>
        <ecNumber evidence="7">1.2.4.1</ecNumber>
    </submittedName>
</protein>
<keyword evidence="7" id="KW-0670">Pyruvate</keyword>
<evidence type="ECO:0000313" key="8">
    <source>
        <dbReference type="Proteomes" id="UP000698242"/>
    </source>
</evidence>
<dbReference type="InterPro" id="IPR050642">
    <property type="entry name" value="PDH_E1_Alpha_Subunit"/>
</dbReference>
<dbReference type="OrthoDB" id="9766715at2"/>
<dbReference type="GO" id="GO:0004739">
    <property type="term" value="F:pyruvate dehydrogenase (acetyl-transferring) activity"/>
    <property type="evidence" value="ECO:0007669"/>
    <property type="project" value="UniProtKB-EC"/>
</dbReference>
<evidence type="ECO:0000256" key="3">
    <source>
        <dbReference type="ARBA" id="ARBA00023052"/>
    </source>
</evidence>
<evidence type="ECO:0000256" key="2">
    <source>
        <dbReference type="ARBA" id="ARBA00023002"/>
    </source>
</evidence>
<dbReference type="InterPro" id="IPR001017">
    <property type="entry name" value="DH_E1"/>
</dbReference>
<dbReference type="PANTHER" id="PTHR11516:SF60">
    <property type="entry name" value="PYRUVATE DEHYDROGENASE E1 COMPONENT SUBUNIT ALPHA"/>
    <property type="match status" value="1"/>
</dbReference>
<gene>
    <name evidence="7" type="ORF">PMES_00214</name>
</gene>
<keyword evidence="8" id="KW-1185">Reference proteome</keyword>
<dbReference type="Gene3D" id="3.40.50.970">
    <property type="match status" value="1"/>
</dbReference>
<name>A0A921TE31_9RHOB</name>
<dbReference type="GO" id="GO:0006086">
    <property type="term" value="P:pyruvate decarboxylation to acetyl-CoA"/>
    <property type="evidence" value="ECO:0007669"/>
    <property type="project" value="TreeGrafter"/>
</dbReference>
<evidence type="ECO:0000256" key="1">
    <source>
        <dbReference type="ARBA" id="ARBA00001964"/>
    </source>
</evidence>
<dbReference type="EC" id="1.2.4.1" evidence="7"/>
<evidence type="ECO:0000313" key="7">
    <source>
        <dbReference type="EMBL" id="KAF0677428.1"/>
    </source>
</evidence>
<keyword evidence="2 7" id="KW-0560">Oxidoreductase</keyword>
<evidence type="ECO:0000256" key="4">
    <source>
        <dbReference type="ARBA" id="ARBA00025211"/>
    </source>
</evidence>
<comment type="function">
    <text evidence="4">The pyruvate dehydrogenase complex catalyzes the overall conversion of pyruvate to acetyl-CoA and CO(2). It contains multiple copies of three enzymatic components: pyruvate dehydrogenase (E1), dihydrolipoamide acetyltransferase (E2) and lipoamide dehydrogenase (E3).</text>
</comment>
<comment type="cofactor">
    <cofactor evidence="1">
        <name>thiamine diphosphate</name>
        <dbReference type="ChEBI" id="CHEBI:58937"/>
    </cofactor>
</comment>
<organism evidence="7 8">
    <name type="scientific">Profundibacterium mesophilum KAUST100406-0324</name>
    <dbReference type="NCBI Taxonomy" id="1037889"/>
    <lineage>
        <taxon>Bacteria</taxon>
        <taxon>Pseudomonadati</taxon>
        <taxon>Pseudomonadota</taxon>
        <taxon>Alphaproteobacteria</taxon>
        <taxon>Rhodobacterales</taxon>
        <taxon>Roseobacteraceae</taxon>
        <taxon>Profundibacterium</taxon>
    </lineage>
</organism>
<proteinExistence type="predicted"/>
<dbReference type="PANTHER" id="PTHR11516">
    <property type="entry name" value="PYRUVATE DEHYDROGENASE E1 COMPONENT, ALPHA SUBUNIT BACTERIAL AND ORGANELLAR"/>
    <property type="match status" value="1"/>
</dbReference>
<reference evidence="7" key="1">
    <citation type="submission" date="2013-03" db="EMBL/GenBank/DDBJ databases">
        <title>Genome Sequence of the Profundibacterium mesophilum strain KAUST100406-0324T from Red Sea, a novel genus in the family Rhodobacteraceae.</title>
        <authorList>
            <person name="Essack M."/>
            <person name="Alam I."/>
            <person name="Lafi F."/>
            <person name="Alawi W."/>
            <person name="Kamanu F."/>
            <person name="Al-Suwailem A."/>
            <person name="Lee O.O."/>
            <person name="Xu Y."/>
            <person name="Bajic V."/>
            <person name="Qian P.-Y."/>
            <person name="Archer J."/>
        </authorList>
    </citation>
    <scope>NUCLEOTIDE SEQUENCE</scope>
    <source>
        <strain evidence="7">KAUST100406-0324</strain>
    </source>
</reference>
<feature type="domain" description="Dehydrogenase E1 component" evidence="6">
    <location>
        <begin position="22"/>
        <end position="312"/>
    </location>
</feature>